<reference evidence="1" key="1">
    <citation type="submission" date="2023-07" db="EMBL/GenBank/DDBJ databases">
        <title>draft genome sequence of fig (Ficus carica).</title>
        <authorList>
            <person name="Takahashi T."/>
            <person name="Nishimura K."/>
        </authorList>
    </citation>
    <scope>NUCLEOTIDE SEQUENCE</scope>
</reference>
<sequence>MDSYFHHLKAAVSHSIQKKREVGYETKVAIYDAILPWALDSRLQNLVSESTIPYSASSAAAVVAAPGDQRHAILFFISGLVPSSIEDFLGSVS</sequence>
<gene>
    <name evidence="1" type="ORF">TIFTF001_005796</name>
</gene>
<protein>
    <submittedName>
        <fullName evidence="1">Uncharacterized protein</fullName>
    </submittedName>
</protein>
<dbReference type="EMBL" id="BTGU01000006">
    <property type="protein sequence ID" value="GMN36150.1"/>
    <property type="molecule type" value="Genomic_DNA"/>
</dbReference>
<evidence type="ECO:0000313" key="1">
    <source>
        <dbReference type="EMBL" id="GMN36150.1"/>
    </source>
</evidence>
<dbReference type="AlphaFoldDB" id="A0AA87ZPN5"/>
<organism evidence="1 2">
    <name type="scientific">Ficus carica</name>
    <name type="common">Common fig</name>
    <dbReference type="NCBI Taxonomy" id="3494"/>
    <lineage>
        <taxon>Eukaryota</taxon>
        <taxon>Viridiplantae</taxon>
        <taxon>Streptophyta</taxon>
        <taxon>Embryophyta</taxon>
        <taxon>Tracheophyta</taxon>
        <taxon>Spermatophyta</taxon>
        <taxon>Magnoliopsida</taxon>
        <taxon>eudicotyledons</taxon>
        <taxon>Gunneridae</taxon>
        <taxon>Pentapetalae</taxon>
        <taxon>rosids</taxon>
        <taxon>fabids</taxon>
        <taxon>Rosales</taxon>
        <taxon>Moraceae</taxon>
        <taxon>Ficeae</taxon>
        <taxon>Ficus</taxon>
    </lineage>
</organism>
<dbReference type="Proteomes" id="UP001187192">
    <property type="component" value="Unassembled WGS sequence"/>
</dbReference>
<comment type="caution">
    <text evidence="1">The sequence shown here is derived from an EMBL/GenBank/DDBJ whole genome shotgun (WGS) entry which is preliminary data.</text>
</comment>
<evidence type="ECO:0000313" key="2">
    <source>
        <dbReference type="Proteomes" id="UP001187192"/>
    </source>
</evidence>
<proteinExistence type="predicted"/>
<name>A0AA87ZPN5_FICCA</name>
<accession>A0AA87ZPN5</accession>
<keyword evidence="2" id="KW-1185">Reference proteome</keyword>